<keyword evidence="1" id="KW-0472">Membrane</keyword>
<evidence type="ECO:0000256" key="2">
    <source>
        <dbReference type="SAM" id="SignalP"/>
    </source>
</evidence>
<feature type="chain" id="PRO_5015176072" evidence="2">
    <location>
        <begin position="23"/>
        <end position="61"/>
    </location>
</feature>
<sequence length="61" mass="6938">MARQIRSKRCTLHCTLLERILLARIMDLTVVTVNNVNFAVVLPLISDGWPSAFRSSLRHGF</sequence>
<organism evidence="3">
    <name type="scientific">Rhizophora mucronata</name>
    <name type="common">Asiatic mangrove</name>
    <dbReference type="NCBI Taxonomy" id="61149"/>
    <lineage>
        <taxon>Eukaryota</taxon>
        <taxon>Viridiplantae</taxon>
        <taxon>Streptophyta</taxon>
        <taxon>Embryophyta</taxon>
        <taxon>Tracheophyta</taxon>
        <taxon>Spermatophyta</taxon>
        <taxon>Magnoliopsida</taxon>
        <taxon>eudicotyledons</taxon>
        <taxon>Gunneridae</taxon>
        <taxon>Pentapetalae</taxon>
        <taxon>rosids</taxon>
        <taxon>fabids</taxon>
        <taxon>Malpighiales</taxon>
        <taxon>Rhizophoraceae</taxon>
        <taxon>Rhizophora</taxon>
    </lineage>
</organism>
<accession>A0A2P2PTU9</accession>
<proteinExistence type="predicted"/>
<dbReference type="AlphaFoldDB" id="A0A2P2PTU9"/>
<protein>
    <submittedName>
        <fullName evidence="3">Uncharacterized protein</fullName>
    </submittedName>
</protein>
<evidence type="ECO:0000313" key="3">
    <source>
        <dbReference type="EMBL" id="MBX58160.1"/>
    </source>
</evidence>
<feature type="signal peptide" evidence="2">
    <location>
        <begin position="1"/>
        <end position="22"/>
    </location>
</feature>
<keyword evidence="1" id="KW-1133">Transmembrane helix</keyword>
<evidence type="ECO:0000256" key="1">
    <source>
        <dbReference type="SAM" id="Phobius"/>
    </source>
</evidence>
<keyword evidence="1" id="KW-0812">Transmembrane</keyword>
<keyword evidence="2" id="KW-0732">Signal</keyword>
<feature type="transmembrane region" description="Helical" evidence="1">
    <location>
        <begin position="21"/>
        <end position="45"/>
    </location>
</feature>
<reference evidence="3" key="1">
    <citation type="submission" date="2018-02" db="EMBL/GenBank/DDBJ databases">
        <title>Rhizophora mucronata_Transcriptome.</title>
        <authorList>
            <person name="Meera S.P."/>
            <person name="Sreeshan A."/>
            <person name="Augustine A."/>
        </authorList>
    </citation>
    <scope>NUCLEOTIDE SEQUENCE</scope>
    <source>
        <tissue evidence="3">Leaf</tissue>
    </source>
</reference>
<dbReference type="EMBL" id="GGEC01077676">
    <property type="protein sequence ID" value="MBX58160.1"/>
    <property type="molecule type" value="Transcribed_RNA"/>
</dbReference>
<name>A0A2P2PTU9_RHIMU</name>